<keyword evidence="3" id="KW-1185">Reference proteome</keyword>
<gene>
    <name evidence="1" type="ORF">HGA15_12590</name>
    <name evidence="2" type="ORF">HGA15_12620</name>
</gene>
<sequence>MSTVVHSLPRPARLNFAGFCWYCGERGCENRGCVQMHAESYWGLCLDCDGSQNIGSESDSICRVCNGGLIEYGSAVSDQDGFGR</sequence>
<dbReference type="AlphaFoldDB" id="A0A846YDN1"/>
<comment type="caution">
    <text evidence="1">The sequence shown here is derived from an EMBL/GenBank/DDBJ whole genome shotgun (WGS) entry which is preliminary data.</text>
</comment>
<dbReference type="RefSeq" id="WP_157117322.1">
    <property type="nucleotide sequence ID" value="NZ_JAAXOT010000005.1"/>
</dbReference>
<organism evidence="1 3">
    <name type="scientific">Nocardia flavorosea</name>
    <dbReference type="NCBI Taxonomy" id="53429"/>
    <lineage>
        <taxon>Bacteria</taxon>
        <taxon>Bacillati</taxon>
        <taxon>Actinomycetota</taxon>
        <taxon>Actinomycetes</taxon>
        <taxon>Mycobacteriales</taxon>
        <taxon>Nocardiaceae</taxon>
        <taxon>Nocardia</taxon>
    </lineage>
</organism>
<name>A0A846YDN1_9NOCA</name>
<reference evidence="1 3" key="1">
    <citation type="submission" date="2020-04" db="EMBL/GenBank/DDBJ databases">
        <title>MicrobeNet Type strains.</title>
        <authorList>
            <person name="Nicholson A.C."/>
        </authorList>
    </citation>
    <scope>NUCLEOTIDE SEQUENCE [LARGE SCALE GENOMIC DNA]</scope>
    <source>
        <strain evidence="1 3">JCM 3332</strain>
    </source>
</reference>
<protein>
    <submittedName>
        <fullName evidence="1">Uncharacterized protein</fullName>
    </submittedName>
</protein>
<dbReference type="EMBL" id="JAAXOT010000005">
    <property type="protein sequence ID" value="NKY56977.1"/>
    <property type="molecule type" value="Genomic_DNA"/>
</dbReference>
<evidence type="ECO:0000313" key="1">
    <source>
        <dbReference type="EMBL" id="NKY56977.1"/>
    </source>
</evidence>
<evidence type="ECO:0000313" key="2">
    <source>
        <dbReference type="EMBL" id="NKY56983.1"/>
    </source>
</evidence>
<dbReference type="Proteomes" id="UP000570678">
    <property type="component" value="Unassembled WGS sequence"/>
</dbReference>
<dbReference type="EMBL" id="JAAXOT010000005">
    <property type="protein sequence ID" value="NKY56983.1"/>
    <property type="molecule type" value="Genomic_DNA"/>
</dbReference>
<proteinExistence type="predicted"/>
<accession>A0A846YDN1</accession>
<evidence type="ECO:0000313" key="3">
    <source>
        <dbReference type="Proteomes" id="UP000570678"/>
    </source>
</evidence>